<gene>
    <name evidence="1" type="ORF">CRG98_043205</name>
</gene>
<organism evidence="1 2">
    <name type="scientific">Punica granatum</name>
    <name type="common">Pomegranate</name>
    <dbReference type="NCBI Taxonomy" id="22663"/>
    <lineage>
        <taxon>Eukaryota</taxon>
        <taxon>Viridiplantae</taxon>
        <taxon>Streptophyta</taxon>
        <taxon>Embryophyta</taxon>
        <taxon>Tracheophyta</taxon>
        <taxon>Spermatophyta</taxon>
        <taxon>Magnoliopsida</taxon>
        <taxon>eudicotyledons</taxon>
        <taxon>Gunneridae</taxon>
        <taxon>Pentapetalae</taxon>
        <taxon>rosids</taxon>
        <taxon>malvids</taxon>
        <taxon>Myrtales</taxon>
        <taxon>Lythraceae</taxon>
        <taxon>Punica</taxon>
    </lineage>
</organism>
<comment type="caution">
    <text evidence="1">The sequence shown here is derived from an EMBL/GenBank/DDBJ whole genome shotgun (WGS) entry which is preliminary data.</text>
</comment>
<keyword evidence="2" id="KW-1185">Reference proteome</keyword>
<proteinExistence type="predicted"/>
<dbReference type="AlphaFoldDB" id="A0A2I0HXS0"/>
<dbReference type="EMBL" id="PGOL01004867">
    <property type="protein sequence ID" value="PKI36423.1"/>
    <property type="molecule type" value="Genomic_DNA"/>
</dbReference>
<accession>A0A2I0HXS0</accession>
<name>A0A2I0HXS0_PUNGR</name>
<sequence>MGDRPRVLDLWSSTSGTRPLDVRRPQFFVHLKSSFDLQSSTLSHSSTSMPSLTSGNMLCFDRRPPPHCFPSTCNAHGSSSMKTLRLPS</sequence>
<reference evidence="1 2" key="1">
    <citation type="submission" date="2017-11" db="EMBL/GenBank/DDBJ databases">
        <title>De-novo sequencing of pomegranate (Punica granatum L.) genome.</title>
        <authorList>
            <person name="Akparov Z."/>
            <person name="Amiraslanov A."/>
            <person name="Hajiyeva S."/>
            <person name="Abbasov M."/>
            <person name="Kaur K."/>
            <person name="Hamwieh A."/>
            <person name="Solovyev V."/>
            <person name="Salamov A."/>
            <person name="Braich B."/>
            <person name="Kosarev P."/>
            <person name="Mahmoud A."/>
            <person name="Hajiyev E."/>
            <person name="Babayeva S."/>
            <person name="Izzatullayeva V."/>
            <person name="Mammadov A."/>
            <person name="Mammadov A."/>
            <person name="Sharifova S."/>
            <person name="Ojaghi J."/>
            <person name="Eynullazada K."/>
            <person name="Bayramov B."/>
            <person name="Abdulazimova A."/>
            <person name="Shahmuradov I."/>
        </authorList>
    </citation>
    <scope>NUCLEOTIDE SEQUENCE [LARGE SCALE GENOMIC DNA]</scope>
    <source>
        <strain evidence="2">cv. AG2017</strain>
        <tissue evidence="1">Leaf</tissue>
    </source>
</reference>
<dbReference type="Proteomes" id="UP000233551">
    <property type="component" value="Unassembled WGS sequence"/>
</dbReference>
<evidence type="ECO:0000313" key="2">
    <source>
        <dbReference type="Proteomes" id="UP000233551"/>
    </source>
</evidence>
<evidence type="ECO:0000313" key="1">
    <source>
        <dbReference type="EMBL" id="PKI36423.1"/>
    </source>
</evidence>
<protein>
    <submittedName>
        <fullName evidence="1">Uncharacterized protein</fullName>
    </submittedName>
</protein>